<evidence type="ECO:0000313" key="5">
    <source>
        <dbReference type="Proteomes" id="UP000444960"/>
    </source>
</evidence>
<gene>
    <name evidence="4" type="ORF">nbrc107696_11160</name>
</gene>
<dbReference type="PROSITE" id="PS50977">
    <property type="entry name" value="HTH_TETR_2"/>
    <property type="match status" value="1"/>
</dbReference>
<dbReference type="AlphaFoldDB" id="A0A7I9V6G5"/>
<reference evidence="5" key="1">
    <citation type="submission" date="2019-06" db="EMBL/GenBank/DDBJ databases">
        <title>Gordonia isolated from sludge of a wastewater treatment plant.</title>
        <authorList>
            <person name="Tamura T."/>
            <person name="Aoyama K."/>
            <person name="Kang Y."/>
            <person name="Saito S."/>
            <person name="Akiyama N."/>
            <person name="Yazawa K."/>
            <person name="Gonoi T."/>
            <person name="Mikami Y."/>
        </authorList>
    </citation>
    <scope>NUCLEOTIDE SEQUENCE [LARGE SCALE GENOMIC DNA]</scope>
    <source>
        <strain evidence="5">NBRC 107696</strain>
    </source>
</reference>
<dbReference type="SUPFAM" id="SSF46689">
    <property type="entry name" value="Homeodomain-like"/>
    <property type="match status" value="1"/>
</dbReference>
<dbReference type="Gene3D" id="1.10.357.10">
    <property type="entry name" value="Tetracycline Repressor, domain 2"/>
    <property type="match status" value="1"/>
</dbReference>
<dbReference type="Pfam" id="PF17940">
    <property type="entry name" value="TetR_C_31"/>
    <property type="match status" value="1"/>
</dbReference>
<evidence type="ECO:0000259" key="3">
    <source>
        <dbReference type="PROSITE" id="PS50977"/>
    </source>
</evidence>
<accession>A0A7I9V6G5</accession>
<sequence length="201" mass="21846">MSTSQIPRSDRRRRLADAAIRIVARSGVRSLTHRAVDRAAGLPDGTTSYHAKTRAALLELVVGELEARTTRNAESVATRLGGLAGVRDTITVDALAQELDGLVDDLSARRDDMAARYALILELDDQPELRQRLRAGGVHEESYRIAVDAFSSAGLATDGENVDDLITLIDALVLERTVIGATENRSGRIIRAYLNGITERE</sequence>
<protein>
    <recommendedName>
        <fullName evidence="3">HTH tetR-type domain-containing protein</fullName>
    </recommendedName>
</protein>
<keyword evidence="5" id="KW-1185">Reference proteome</keyword>
<keyword evidence="1 2" id="KW-0238">DNA-binding</keyword>
<evidence type="ECO:0000256" key="2">
    <source>
        <dbReference type="PROSITE-ProRule" id="PRU00335"/>
    </source>
</evidence>
<dbReference type="GO" id="GO:0003677">
    <property type="term" value="F:DNA binding"/>
    <property type="evidence" value="ECO:0007669"/>
    <property type="project" value="UniProtKB-UniRule"/>
</dbReference>
<feature type="domain" description="HTH tetR-type" evidence="3">
    <location>
        <begin position="9"/>
        <end position="69"/>
    </location>
</feature>
<organism evidence="4 5">
    <name type="scientific">Gordonia spumicola</name>
    <dbReference type="NCBI Taxonomy" id="589161"/>
    <lineage>
        <taxon>Bacteria</taxon>
        <taxon>Bacillati</taxon>
        <taxon>Actinomycetota</taxon>
        <taxon>Actinomycetes</taxon>
        <taxon>Mycobacteriales</taxon>
        <taxon>Gordoniaceae</taxon>
        <taxon>Gordonia</taxon>
    </lineage>
</organism>
<dbReference type="InterPro" id="IPR009057">
    <property type="entry name" value="Homeodomain-like_sf"/>
</dbReference>
<name>A0A7I9V6G5_9ACTN</name>
<dbReference type="Proteomes" id="UP000444960">
    <property type="component" value="Unassembled WGS sequence"/>
</dbReference>
<evidence type="ECO:0000313" key="4">
    <source>
        <dbReference type="EMBL" id="GEE00670.1"/>
    </source>
</evidence>
<evidence type="ECO:0000256" key="1">
    <source>
        <dbReference type="ARBA" id="ARBA00023125"/>
    </source>
</evidence>
<feature type="DNA-binding region" description="H-T-H motif" evidence="2">
    <location>
        <begin position="32"/>
        <end position="51"/>
    </location>
</feature>
<dbReference type="InterPro" id="IPR041583">
    <property type="entry name" value="TetR_C_31"/>
</dbReference>
<proteinExistence type="predicted"/>
<dbReference type="InterPro" id="IPR001647">
    <property type="entry name" value="HTH_TetR"/>
</dbReference>
<dbReference type="RefSeq" id="WP_228461185.1">
    <property type="nucleotide sequence ID" value="NZ_BJOV01000002.1"/>
</dbReference>
<comment type="caution">
    <text evidence="4">The sequence shown here is derived from an EMBL/GenBank/DDBJ whole genome shotgun (WGS) entry which is preliminary data.</text>
</comment>
<dbReference type="EMBL" id="BJOV01000002">
    <property type="protein sequence ID" value="GEE00670.1"/>
    <property type="molecule type" value="Genomic_DNA"/>
</dbReference>